<dbReference type="Proteomes" id="UP000836841">
    <property type="component" value="Chromosome 1"/>
</dbReference>
<sequence length="219" mass="24873">MRERFSHEIENDPEPDDAGTITITATILDEYSNLTTTTQSLAKDFFDVDECQSKQELNYFLLEAGINEDDIEDALMNLIGYVESVTCPASTDYSPGCALKVRFDFIPGYLDDDDSLSQIEQVAQASFDHETSNIRTRPASKLVVKSLTRRIYKKKIEKDKANKRISLQECTICLQDFTNGGRVVTLPCGHDFDDECIVKWFETSHVCPLCRFELPCEDQ</sequence>
<dbReference type="GO" id="GO:0005634">
    <property type="term" value="C:nucleus"/>
    <property type="evidence" value="ECO:0007669"/>
    <property type="project" value="TreeGrafter"/>
</dbReference>
<name>A0AAU9RBS8_THLAR</name>
<evidence type="ECO:0000256" key="3">
    <source>
        <dbReference type="ARBA" id="ARBA00022833"/>
    </source>
</evidence>
<keyword evidence="1" id="KW-0479">Metal-binding</keyword>
<dbReference type="GO" id="GO:0008270">
    <property type="term" value="F:zinc ion binding"/>
    <property type="evidence" value="ECO:0007669"/>
    <property type="project" value="UniProtKB-KW"/>
</dbReference>
<reference evidence="6 7" key="1">
    <citation type="submission" date="2022-03" db="EMBL/GenBank/DDBJ databases">
        <authorList>
            <person name="Nunn A."/>
            <person name="Chopra R."/>
            <person name="Nunn A."/>
            <person name="Contreras Garrido A."/>
        </authorList>
    </citation>
    <scope>NUCLEOTIDE SEQUENCE [LARGE SCALE GENOMIC DNA]</scope>
</reference>
<proteinExistence type="predicted"/>
<dbReference type="SUPFAM" id="SSF57850">
    <property type="entry name" value="RING/U-box"/>
    <property type="match status" value="1"/>
</dbReference>
<dbReference type="SMART" id="SM00184">
    <property type="entry name" value="RING"/>
    <property type="match status" value="1"/>
</dbReference>
<evidence type="ECO:0000256" key="2">
    <source>
        <dbReference type="ARBA" id="ARBA00022771"/>
    </source>
</evidence>
<protein>
    <recommendedName>
        <fullName evidence="5">RING-type domain-containing protein</fullName>
    </recommendedName>
</protein>
<organism evidence="6 7">
    <name type="scientific">Thlaspi arvense</name>
    <name type="common">Field penny-cress</name>
    <dbReference type="NCBI Taxonomy" id="13288"/>
    <lineage>
        <taxon>Eukaryota</taxon>
        <taxon>Viridiplantae</taxon>
        <taxon>Streptophyta</taxon>
        <taxon>Embryophyta</taxon>
        <taxon>Tracheophyta</taxon>
        <taxon>Spermatophyta</taxon>
        <taxon>Magnoliopsida</taxon>
        <taxon>eudicotyledons</taxon>
        <taxon>Gunneridae</taxon>
        <taxon>Pentapetalae</taxon>
        <taxon>rosids</taxon>
        <taxon>malvids</taxon>
        <taxon>Brassicales</taxon>
        <taxon>Brassicaceae</taxon>
        <taxon>Thlaspideae</taxon>
        <taxon>Thlaspi</taxon>
    </lineage>
</organism>
<dbReference type="Gene3D" id="3.30.40.10">
    <property type="entry name" value="Zinc/RING finger domain, C3HC4 (zinc finger)"/>
    <property type="match status" value="1"/>
</dbReference>
<dbReference type="GO" id="GO:0006511">
    <property type="term" value="P:ubiquitin-dependent protein catabolic process"/>
    <property type="evidence" value="ECO:0007669"/>
    <property type="project" value="TreeGrafter"/>
</dbReference>
<dbReference type="AlphaFoldDB" id="A0AAU9RBS8"/>
<dbReference type="Pfam" id="PF13639">
    <property type="entry name" value="zf-RING_2"/>
    <property type="match status" value="1"/>
</dbReference>
<evidence type="ECO:0000313" key="7">
    <source>
        <dbReference type="Proteomes" id="UP000836841"/>
    </source>
</evidence>
<dbReference type="PROSITE" id="PS50089">
    <property type="entry name" value="ZF_RING_2"/>
    <property type="match status" value="1"/>
</dbReference>
<dbReference type="CDD" id="cd16454">
    <property type="entry name" value="RING-H2_PA-TM-RING"/>
    <property type="match status" value="1"/>
</dbReference>
<accession>A0AAU9RBS8</accession>
<dbReference type="InterPro" id="IPR001841">
    <property type="entry name" value="Znf_RING"/>
</dbReference>
<dbReference type="GO" id="GO:0061630">
    <property type="term" value="F:ubiquitin protein ligase activity"/>
    <property type="evidence" value="ECO:0007669"/>
    <property type="project" value="TreeGrafter"/>
</dbReference>
<evidence type="ECO:0000256" key="1">
    <source>
        <dbReference type="ARBA" id="ARBA00022723"/>
    </source>
</evidence>
<keyword evidence="3" id="KW-0862">Zinc</keyword>
<keyword evidence="7" id="KW-1185">Reference proteome</keyword>
<dbReference type="EMBL" id="OU466857">
    <property type="protein sequence ID" value="CAH2036937.1"/>
    <property type="molecule type" value="Genomic_DNA"/>
</dbReference>
<evidence type="ECO:0000256" key="4">
    <source>
        <dbReference type="PROSITE-ProRule" id="PRU00175"/>
    </source>
</evidence>
<keyword evidence="2 4" id="KW-0863">Zinc-finger</keyword>
<dbReference type="InterPro" id="IPR051834">
    <property type="entry name" value="RING_finger_E3_ligase"/>
</dbReference>
<feature type="domain" description="RING-type" evidence="5">
    <location>
        <begin position="170"/>
        <end position="211"/>
    </location>
</feature>
<gene>
    <name evidence="6" type="ORF">TAV2_LOCUS2356</name>
</gene>
<dbReference type="PANTHER" id="PTHR45931:SF13">
    <property type="entry name" value="GENOME ASSEMBLY, CHROMOSOME: A05"/>
    <property type="match status" value="1"/>
</dbReference>
<dbReference type="PANTHER" id="PTHR45931">
    <property type="entry name" value="SI:CH211-59O9.10"/>
    <property type="match status" value="1"/>
</dbReference>
<evidence type="ECO:0000259" key="5">
    <source>
        <dbReference type="PROSITE" id="PS50089"/>
    </source>
</evidence>
<evidence type="ECO:0000313" key="6">
    <source>
        <dbReference type="EMBL" id="CAH2036937.1"/>
    </source>
</evidence>
<dbReference type="InterPro" id="IPR013083">
    <property type="entry name" value="Znf_RING/FYVE/PHD"/>
</dbReference>